<dbReference type="InterPro" id="IPR044925">
    <property type="entry name" value="His-Me_finger_sf"/>
</dbReference>
<dbReference type="InterPro" id="IPR001584">
    <property type="entry name" value="Integrase_cat-core"/>
</dbReference>
<protein>
    <submittedName>
        <fullName evidence="2">Uncharacterized transposon-derived protein F54H12.3</fullName>
    </submittedName>
</protein>
<keyword evidence="3" id="KW-1185">Reference proteome</keyword>
<name>A0A2B4RKZ6_STYPI</name>
<dbReference type="OrthoDB" id="7653437at2759"/>
<dbReference type="SUPFAM" id="SSF53098">
    <property type="entry name" value="Ribonuclease H-like"/>
    <property type="match status" value="1"/>
</dbReference>
<dbReference type="GO" id="GO:0003676">
    <property type="term" value="F:nucleic acid binding"/>
    <property type="evidence" value="ECO:0007669"/>
    <property type="project" value="InterPro"/>
</dbReference>
<sequence length="1738" mass="201226">MWHNEGDFYWRKKKGGALFEDVGRTSTSLGEMALKGIANMAQQGLAKAVSSDFTKRRLKQTANKYLDEALDSFANDMSREISGSGSAYNAYDINQMLPMSMYAPDGVNDPTHPLYEGGSFDIHKAIGKLPKPKSGWTLPGHKYTGPYNDLDKQLRFDPKTGKIIEIYDPPTGSSDAVAMQHDVDYSVCANKPNPKECKNAADRKMRRVIVNGIDDTWCSDLVEMQKFSKWNKGYRYLLMVLDIFSKYGWIVPLKNKKGESVAEGFGKIFAEGRKPKKMWVDKGREYYNSFVKDLMKAEGVELYSTENEEKSSVCERWNRTIKTKMWKQFTIQNNTVYLDILPKILEKYNNTKHRSIGMTPVEASKKKNENAVYLKLYGEEMSETREKPKFAVGDQVRISKYKRRVFDKGYTPNWTEEIFVIDAIQYSNPIIYKLKDLLGEDMKGSCYEKELIKAKQDVFRIDKVIRKSKGKALVKKNTLKIRFTENIIQTNMEKNTVVQLRQICKREGLHGYSKLQKAELIKLIQSAATVVSKPQRHRKIEFVWNHTGGSLLDAPIPAHEIPKGDILKPTPAPPPKTIEKIEKAVEFAKNKVEDWGEWLRDQVDRPNASRNVDNALKSFKDHINELYKNSQYRFKLVEAMSSLRGFAKMYTIDGVGGFSPLDFLKAVKPTVVEFLLTQKNLKVKFVLRCNMVKTNIATGETVQQDAIFNSSQKIIFQDTDREEIYQECVEKMMESLATFTRNGSGWTVDSVDGLDLHTVKYTPLKGSSYIPLPQHLANKKAIINMKNKDDKCFKWRIARALNPVEKDQERVSKILIKQALRLNFDGIDFPMELKSIGRFERLNPGLGVNVYTWSSENRGINPLRVSEVDPSGIKTHIDLLFITEGEKTHYCLIKDLSRLISSEVSKKKAKKYFCRRCLNFFGSQKLLETHAELCRDHDAVREKMPKEDSFLYFKNHHKKMDLPFVIYADFESIIKPIQTCQPNPDECYTEKKQQHIPVSFVYYVKCNFDDKYSKMMTYVAKSEDEDVAQKFVEMLEDEVKDIYKNHPPKEMIFTGEEEFYAMQQRNKARAISNPDYKKFDDKECRSKCIENARKTKGEKAAQLLIDMFEAADKAKIKLPEGSDAEKFVNATCCWLCGGKFESEDDKVRDHDHYTGKFRGAAHNICNLRFSRPKFVPVVFHNLANYDAHLFVRNLGVSEVNTERYFHGEKLELLKKKGVYPYEWMSSIDKLDETELPPKEAFFSVLSGSGISDEDYTHAQNVWKTFRMKTMRDYHKLYNRSDVLLLADVFENFRKLCKENYDLDPCWHSRGVSMITKRHAISNNKYMGEKFDPTQPSKFIVYVDENNLYAAAMRRPLPTGGFNWPDKKEYKEWEGYPCILEVDLPPIVEEQHDYFNDYPLAPENLMIGKVPKLVCTLNEKKKYIVHHETLKLYKSLGIQIGKIHRIIRFDESPWMRSYIDMNTDLRTLADNDFEKDLYKLMNNACYGKTCENIRKRVDVRLVNSDDKAKKLANKVNFKHCTIFSENLCAIEMKKTQVLFNKPVYLGMSILDLSKTLMYDFHYNYIKPKYGDDRAKLLFTDTDSLCYEIQTDDFYKDISSDVHQHFDRSNIPKDHPSGIPTGVNKKVVGMMKDESGGRIIEEFVGLRAKLYSYKMLEGKEEKKCKGVKTGVVKRTINFDDYKRCLFGGGPQLRKMNNLRSRKHVMYMEEINKIALSADDDKRIILPDRVNTYAIGHYRSE</sequence>
<dbReference type="Proteomes" id="UP000225706">
    <property type="component" value="Unassembled WGS sequence"/>
</dbReference>
<dbReference type="PANTHER" id="PTHR31511:SF12">
    <property type="entry name" value="RHO TERMINATION FACTOR N-TERMINAL DOMAIN-CONTAINING PROTEIN"/>
    <property type="match status" value="1"/>
</dbReference>
<evidence type="ECO:0000313" key="3">
    <source>
        <dbReference type="Proteomes" id="UP000225706"/>
    </source>
</evidence>
<comment type="caution">
    <text evidence="2">The sequence shown here is derived from an EMBL/GenBank/DDBJ whole genome shotgun (WGS) entry which is preliminary data.</text>
</comment>
<dbReference type="EMBL" id="LSMT01000471">
    <property type="protein sequence ID" value="PFX17473.1"/>
    <property type="molecule type" value="Genomic_DNA"/>
</dbReference>
<organism evidence="2 3">
    <name type="scientific">Stylophora pistillata</name>
    <name type="common">Smooth cauliflower coral</name>
    <dbReference type="NCBI Taxonomy" id="50429"/>
    <lineage>
        <taxon>Eukaryota</taxon>
        <taxon>Metazoa</taxon>
        <taxon>Cnidaria</taxon>
        <taxon>Anthozoa</taxon>
        <taxon>Hexacorallia</taxon>
        <taxon>Scleractinia</taxon>
        <taxon>Astrocoeniina</taxon>
        <taxon>Pocilloporidae</taxon>
        <taxon>Stylophora</taxon>
    </lineage>
</organism>
<dbReference type="InterPro" id="IPR036397">
    <property type="entry name" value="RNaseH_sf"/>
</dbReference>
<dbReference type="PROSITE" id="PS50994">
    <property type="entry name" value="INTEGRASE"/>
    <property type="match status" value="1"/>
</dbReference>
<dbReference type="SUPFAM" id="SSF54060">
    <property type="entry name" value="His-Me finger endonucleases"/>
    <property type="match status" value="1"/>
</dbReference>
<dbReference type="InterPro" id="IPR023211">
    <property type="entry name" value="DNA_pol_palm_dom_sf"/>
</dbReference>
<dbReference type="InterPro" id="IPR013607">
    <property type="entry name" value="Phospholipase_A2-like"/>
</dbReference>
<dbReference type="GO" id="GO:0005198">
    <property type="term" value="F:structural molecule activity"/>
    <property type="evidence" value="ECO:0007669"/>
    <property type="project" value="InterPro"/>
</dbReference>
<dbReference type="Gene3D" id="3.30.420.10">
    <property type="entry name" value="Ribonuclease H-like superfamily/Ribonuclease H"/>
    <property type="match status" value="1"/>
</dbReference>
<feature type="domain" description="Integrase catalytic" evidence="1">
    <location>
        <begin position="203"/>
        <end position="368"/>
    </location>
</feature>
<dbReference type="Pfam" id="PF08398">
    <property type="entry name" value="Phospholip_A2_4"/>
    <property type="match status" value="1"/>
</dbReference>
<dbReference type="SUPFAM" id="SSF56672">
    <property type="entry name" value="DNA/RNA polymerases"/>
    <property type="match status" value="1"/>
</dbReference>
<gene>
    <name evidence="2" type="primary">F54H12.3</name>
    <name evidence="2" type="ORF">AWC38_SpisGene18203</name>
</gene>
<dbReference type="InterPro" id="IPR012337">
    <property type="entry name" value="RNaseH-like_sf"/>
</dbReference>
<accession>A0A2B4RKZ6</accession>
<evidence type="ECO:0000259" key="1">
    <source>
        <dbReference type="PROSITE" id="PS50994"/>
    </source>
</evidence>
<dbReference type="InterPro" id="IPR038563">
    <property type="entry name" value="Endonuclease_7_sf"/>
</dbReference>
<dbReference type="PANTHER" id="PTHR31511">
    <property type="entry name" value="PROTEIN CBG23764"/>
    <property type="match status" value="1"/>
</dbReference>
<dbReference type="GO" id="GO:0015074">
    <property type="term" value="P:DNA integration"/>
    <property type="evidence" value="ECO:0007669"/>
    <property type="project" value="InterPro"/>
</dbReference>
<proteinExistence type="predicted"/>
<evidence type="ECO:0000313" key="2">
    <source>
        <dbReference type="EMBL" id="PFX17473.1"/>
    </source>
</evidence>
<reference evidence="3" key="1">
    <citation type="journal article" date="2017" name="bioRxiv">
        <title>Comparative analysis of the genomes of Stylophora pistillata and Acropora digitifera provides evidence for extensive differences between species of corals.</title>
        <authorList>
            <person name="Voolstra C.R."/>
            <person name="Li Y."/>
            <person name="Liew Y.J."/>
            <person name="Baumgarten S."/>
            <person name="Zoccola D."/>
            <person name="Flot J.-F."/>
            <person name="Tambutte S."/>
            <person name="Allemand D."/>
            <person name="Aranda M."/>
        </authorList>
    </citation>
    <scope>NUCLEOTIDE SEQUENCE [LARGE SCALE GENOMIC DNA]</scope>
</reference>
<dbReference type="Gene3D" id="3.40.1800.10">
    <property type="entry name" value="His-Me finger endonucleases"/>
    <property type="match status" value="1"/>
</dbReference>
<dbReference type="InterPro" id="IPR043502">
    <property type="entry name" value="DNA/RNA_pol_sf"/>
</dbReference>
<dbReference type="Gene3D" id="3.90.1600.10">
    <property type="entry name" value="Palm domain of DNA polymerase"/>
    <property type="match status" value="1"/>
</dbReference>